<evidence type="ECO:0000259" key="15">
    <source>
        <dbReference type="Pfam" id="PF01225"/>
    </source>
</evidence>
<keyword evidence="10 14" id="KW-0573">Peptidoglycan synthesis</keyword>
<dbReference type="PANTHER" id="PTHR43445:SF3">
    <property type="entry name" value="UDP-N-ACETYLMURAMATE--L-ALANINE LIGASE"/>
    <property type="match status" value="1"/>
</dbReference>
<evidence type="ECO:0000256" key="1">
    <source>
        <dbReference type="ARBA" id="ARBA00004496"/>
    </source>
</evidence>
<evidence type="ECO:0000256" key="11">
    <source>
        <dbReference type="ARBA" id="ARBA00023306"/>
    </source>
</evidence>
<dbReference type="Pfam" id="PF01225">
    <property type="entry name" value="Mur_ligase"/>
    <property type="match status" value="1"/>
</dbReference>
<dbReference type="SUPFAM" id="SSF51984">
    <property type="entry name" value="MurCD N-terminal domain"/>
    <property type="match status" value="1"/>
</dbReference>
<comment type="catalytic activity">
    <reaction evidence="13 14">
        <text>UDP-N-acetyl-alpha-D-muramate + L-alanine + ATP = UDP-N-acetyl-alpha-D-muramoyl-L-alanine + ADP + phosphate + H(+)</text>
        <dbReference type="Rhea" id="RHEA:23372"/>
        <dbReference type="ChEBI" id="CHEBI:15378"/>
        <dbReference type="ChEBI" id="CHEBI:30616"/>
        <dbReference type="ChEBI" id="CHEBI:43474"/>
        <dbReference type="ChEBI" id="CHEBI:57972"/>
        <dbReference type="ChEBI" id="CHEBI:70757"/>
        <dbReference type="ChEBI" id="CHEBI:83898"/>
        <dbReference type="ChEBI" id="CHEBI:456216"/>
        <dbReference type="EC" id="6.3.2.8"/>
    </reaction>
</comment>
<dbReference type="InterPro" id="IPR005758">
    <property type="entry name" value="UDP-N-AcMur_Ala_ligase_MurC"/>
</dbReference>
<dbReference type="SUPFAM" id="SSF53244">
    <property type="entry name" value="MurD-like peptide ligases, peptide-binding domain"/>
    <property type="match status" value="1"/>
</dbReference>
<evidence type="ECO:0000256" key="10">
    <source>
        <dbReference type="ARBA" id="ARBA00022984"/>
    </source>
</evidence>
<keyword evidence="5 14" id="KW-0436">Ligase</keyword>
<dbReference type="Gene3D" id="3.40.1190.10">
    <property type="entry name" value="Mur-like, catalytic domain"/>
    <property type="match status" value="1"/>
</dbReference>
<evidence type="ECO:0000313" key="18">
    <source>
        <dbReference type="EMBL" id="OUM87226.1"/>
    </source>
</evidence>
<comment type="subcellular location">
    <subcellularLocation>
        <location evidence="1 14">Cytoplasm</location>
    </subcellularLocation>
</comment>
<evidence type="ECO:0000256" key="9">
    <source>
        <dbReference type="ARBA" id="ARBA00022960"/>
    </source>
</evidence>
<evidence type="ECO:0000256" key="8">
    <source>
        <dbReference type="ARBA" id="ARBA00022840"/>
    </source>
</evidence>
<evidence type="ECO:0000256" key="7">
    <source>
        <dbReference type="ARBA" id="ARBA00022741"/>
    </source>
</evidence>
<comment type="similarity">
    <text evidence="14">Belongs to the MurCDEF family.</text>
</comment>
<dbReference type="GO" id="GO:0005524">
    <property type="term" value="F:ATP binding"/>
    <property type="evidence" value="ECO:0007669"/>
    <property type="project" value="UniProtKB-UniRule"/>
</dbReference>
<dbReference type="Pfam" id="PF08245">
    <property type="entry name" value="Mur_ligase_M"/>
    <property type="match status" value="1"/>
</dbReference>
<evidence type="ECO:0000256" key="6">
    <source>
        <dbReference type="ARBA" id="ARBA00022618"/>
    </source>
</evidence>
<feature type="domain" description="Mur ligase C-terminal" evidence="16">
    <location>
        <begin position="323"/>
        <end position="452"/>
    </location>
</feature>
<evidence type="ECO:0000256" key="3">
    <source>
        <dbReference type="ARBA" id="ARBA00012211"/>
    </source>
</evidence>
<dbReference type="InterPro" id="IPR004101">
    <property type="entry name" value="Mur_ligase_C"/>
</dbReference>
<dbReference type="InterPro" id="IPR036615">
    <property type="entry name" value="Mur_ligase_C_dom_sf"/>
</dbReference>
<accession>A0A1Y3PM63</accession>
<dbReference type="PANTHER" id="PTHR43445">
    <property type="entry name" value="UDP-N-ACETYLMURAMATE--L-ALANINE LIGASE-RELATED"/>
    <property type="match status" value="1"/>
</dbReference>
<evidence type="ECO:0000256" key="12">
    <source>
        <dbReference type="ARBA" id="ARBA00023316"/>
    </source>
</evidence>
<evidence type="ECO:0000256" key="5">
    <source>
        <dbReference type="ARBA" id="ARBA00022598"/>
    </source>
</evidence>
<reference evidence="19" key="1">
    <citation type="submission" date="2016-06" db="EMBL/GenBank/DDBJ databases">
        <authorList>
            <person name="Nascimento L."/>
            <person name="Pereira R.V."/>
            <person name="Martins L.F."/>
            <person name="Quaggio R.B."/>
            <person name="Silva A.M."/>
            <person name="Setubal J.C."/>
        </authorList>
    </citation>
    <scope>NUCLEOTIDE SEQUENCE [LARGE SCALE GENOMIC DNA]</scope>
</reference>
<evidence type="ECO:0000256" key="4">
    <source>
        <dbReference type="ARBA" id="ARBA00022490"/>
    </source>
</evidence>
<dbReference type="Pfam" id="PF02875">
    <property type="entry name" value="Mur_ligase_C"/>
    <property type="match status" value="1"/>
</dbReference>
<dbReference type="EC" id="6.3.2.8" evidence="3 14"/>
<feature type="domain" description="Mur ligase central" evidence="17">
    <location>
        <begin position="120"/>
        <end position="300"/>
    </location>
</feature>
<keyword evidence="4 14" id="KW-0963">Cytoplasm</keyword>
<dbReference type="GO" id="GO:0009252">
    <property type="term" value="P:peptidoglycan biosynthetic process"/>
    <property type="evidence" value="ECO:0007669"/>
    <property type="project" value="UniProtKB-UniRule"/>
</dbReference>
<organism evidence="18 19">
    <name type="scientific">Bacillus thermozeamaize</name>
    <dbReference type="NCBI Taxonomy" id="230954"/>
    <lineage>
        <taxon>Bacteria</taxon>
        <taxon>Bacillati</taxon>
        <taxon>Bacillota</taxon>
        <taxon>Bacilli</taxon>
        <taxon>Bacillales</taxon>
        <taxon>Bacillaceae</taxon>
        <taxon>Bacillus</taxon>
    </lineage>
</organism>
<keyword evidence="7 14" id="KW-0547">Nucleotide-binding</keyword>
<evidence type="ECO:0000259" key="16">
    <source>
        <dbReference type="Pfam" id="PF02875"/>
    </source>
</evidence>
<dbReference type="UniPathway" id="UPA00219"/>
<evidence type="ECO:0000313" key="19">
    <source>
        <dbReference type="Proteomes" id="UP000196475"/>
    </source>
</evidence>
<dbReference type="Gene3D" id="3.90.190.20">
    <property type="entry name" value="Mur ligase, C-terminal domain"/>
    <property type="match status" value="1"/>
</dbReference>
<keyword evidence="9 14" id="KW-0133">Cell shape</keyword>
<evidence type="ECO:0000259" key="17">
    <source>
        <dbReference type="Pfam" id="PF08245"/>
    </source>
</evidence>
<dbReference type="AlphaFoldDB" id="A0A1Y3PM63"/>
<comment type="caution">
    <text evidence="18">The sequence shown here is derived from an EMBL/GenBank/DDBJ whole genome shotgun (WGS) entry which is preliminary data.</text>
</comment>
<dbReference type="GO" id="GO:0051301">
    <property type="term" value="P:cell division"/>
    <property type="evidence" value="ECO:0007669"/>
    <property type="project" value="UniProtKB-KW"/>
</dbReference>
<dbReference type="InterPro" id="IPR013221">
    <property type="entry name" value="Mur_ligase_cen"/>
</dbReference>
<evidence type="ECO:0000256" key="2">
    <source>
        <dbReference type="ARBA" id="ARBA00004752"/>
    </source>
</evidence>
<feature type="binding site" evidence="14">
    <location>
        <begin position="122"/>
        <end position="128"/>
    </location>
    <ligand>
        <name>ATP</name>
        <dbReference type="ChEBI" id="CHEBI:30616"/>
    </ligand>
</feature>
<keyword evidence="12 14" id="KW-0961">Cell wall biogenesis/degradation</keyword>
<dbReference type="HAMAP" id="MF_00046">
    <property type="entry name" value="MurC"/>
    <property type="match status" value="1"/>
</dbReference>
<dbReference type="InterPro" id="IPR000713">
    <property type="entry name" value="Mur_ligase_N"/>
</dbReference>
<keyword evidence="8 14" id="KW-0067">ATP-binding</keyword>
<protein>
    <recommendedName>
        <fullName evidence="3 14">UDP-N-acetylmuramate--L-alanine ligase</fullName>
        <ecNumber evidence="3 14">6.3.2.8</ecNumber>
    </recommendedName>
    <alternativeName>
        <fullName evidence="14">UDP-N-acetylmuramoyl-L-alanine synthetase</fullName>
    </alternativeName>
</protein>
<evidence type="ECO:0000256" key="13">
    <source>
        <dbReference type="ARBA" id="ARBA00047833"/>
    </source>
</evidence>
<dbReference type="NCBIfam" id="TIGR01082">
    <property type="entry name" value="murC"/>
    <property type="match status" value="1"/>
</dbReference>
<dbReference type="GO" id="GO:0005737">
    <property type="term" value="C:cytoplasm"/>
    <property type="evidence" value="ECO:0007669"/>
    <property type="project" value="UniProtKB-SubCell"/>
</dbReference>
<evidence type="ECO:0000256" key="14">
    <source>
        <dbReference type="HAMAP-Rule" id="MF_00046"/>
    </source>
</evidence>
<keyword evidence="11 14" id="KW-0131">Cell cycle</keyword>
<comment type="pathway">
    <text evidence="2 14">Cell wall biogenesis; peptidoglycan biosynthesis.</text>
</comment>
<dbReference type="Proteomes" id="UP000196475">
    <property type="component" value="Unassembled WGS sequence"/>
</dbReference>
<keyword evidence="6 14" id="KW-0132">Cell division</keyword>
<name>A0A1Y3PM63_9BACI</name>
<dbReference type="Gene3D" id="3.40.50.720">
    <property type="entry name" value="NAD(P)-binding Rossmann-like Domain"/>
    <property type="match status" value="1"/>
</dbReference>
<comment type="function">
    <text evidence="14">Cell wall formation.</text>
</comment>
<proteinExistence type="inferred from homology"/>
<dbReference type="InterPro" id="IPR050061">
    <property type="entry name" value="MurCDEF_pg_biosynth"/>
</dbReference>
<dbReference type="GO" id="GO:0008763">
    <property type="term" value="F:UDP-N-acetylmuramate-L-alanine ligase activity"/>
    <property type="evidence" value="ECO:0007669"/>
    <property type="project" value="UniProtKB-UniRule"/>
</dbReference>
<dbReference type="GO" id="GO:0008360">
    <property type="term" value="P:regulation of cell shape"/>
    <property type="evidence" value="ECO:0007669"/>
    <property type="project" value="UniProtKB-KW"/>
</dbReference>
<dbReference type="SUPFAM" id="SSF53623">
    <property type="entry name" value="MurD-like peptide ligases, catalytic domain"/>
    <property type="match status" value="1"/>
</dbReference>
<dbReference type="InterPro" id="IPR036565">
    <property type="entry name" value="Mur-like_cat_sf"/>
</dbReference>
<sequence>MAEEQVRWGDKVRRYRQVHFIGIGGYGMSALARVLLDQGIQVSGSDLARKDLTDKLEQQGAKVYIGHRREQIDGADVVVYSSDIPKDNVELVEATRRHIPLLHRSQMLAQILNDKTGIAVAGTHGKTTTTSMIARVMEACGLDPTYVIGGEMLDIGSNARAGNSQYVVAEVDESDGTFLHYYPYIGVVTNLEADHLENYDGRFEKLVAAYKQFLSQIKPGGVAILNVDDPHLKALIPSLACRVLTYSLQDSSADLYASAITTLDWGIGYTAYMRGKKLGEVRLAVPGRHNVANSLAAILAGWELGLSFEDIVPALGSFHGAKRRFEVVAEVNGILLVDDYAHHPTEIKATLEAARALNRRVLALFQPHRYSRTDDLKEEFSRAFGQADEVWITEIYSPKGDQHRPITGQDLVAMIRKESNPNTHYATDLKDLHRQVRPRLAPGDLVLTMGAGDIWQVAGWLRDDLLANERSEQITDAAT</sequence>
<dbReference type="EMBL" id="LZRT01000079">
    <property type="protein sequence ID" value="OUM87226.1"/>
    <property type="molecule type" value="Genomic_DNA"/>
</dbReference>
<gene>
    <name evidence="14" type="primary">murC</name>
    <name evidence="18" type="ORF">BAA01_09160</name>
</gene>
<dbReference type="GO" id="GO:0071555">
    <property type="term" value="P:cell wall organization"/>
    <property type="evidence" value="ECO:0007669"/>
    <property type="project" value="UniProtKB-KW"/>
</dbReference>
<feature type="domain" description="Mur ligase N-terminal catalytic" evidence="15">
    <location>
        <begin position="18"/>
        <end position="115"/>
    </location>
</feature>